<dbReference type="InParanoid" id="A0A1Y2FG57"/>
<dbReference type="EMBL" id="MCGR01000133">
    <property type="protein sequence ID" value="ORY42138.1"/>
    <property type="molecule type" value="Genomic_DNA"/>
</dbReference>
<name>A0A1Y2FG57_9BASI</name>
<evidence type="ECO:0000313" key="1">
    <source>
        <dbReference type="EMBL" id="ORY42138.1"/>
    </source>
</evidence>
<comment type="caution">
    <text evidence="2">The sequence shown here is derived from an EMBL/GenBank/DDBJ whole genome shotgun (WGS) entry which is preliminary data.</text>
</comment>
<keyword evidence="3" id="KW-1185">Reference proteome</keyword>
<evidence type="ECO:0000313" key="3">
    <source>
        <dbReference type="Proteomes" id="UP000193467"/>
    </source>
</evidence>
<dbReference type="Proteomes" id="UP000193467">
    <property type="component" value="Unassembled WGS sequence"/>
</dbReference>
<dbReference type="AlphaFoldDB" id="A0A1Y2FG57"/>
<reference evidence="2 3" key="1">
    <citation type="submission" date="2016-07" db="EMBL/GenBank/DDBJ databases">
        <title>Pervasive Adenine N6-methylation of Active Genes in Fungi.</title>
        <authorList>
            <consortium name="DOE Joint Genome Institute"/>
            <person name="Mondo S.J."/>
            <person name="Dannebaum R.O."/>
            <person name="Kuo R.C."/>
            <person name="Labutti K."/>
            <person name="Haridas S."/>
            <person name="Kuo A."/>
            <person name="Salamov A."/>
            <person name="Ahrendt S.R."/>
            <person name="Lipzen A."/>
            <person name="Sullivan W."/>
            <person name="Andreopoulos W.B."/>
            <person name="Clum A."/>
            <person name="Lindquist E."/>
            <person name="Daum C."/>
            <person name="Ramamoorthy G.K."/>
            <person name="Gryganskyi A."/>
            <person name="Culley D."/>
            <person name="Magnuson J.K."/>
            <person name="James T.Y."/>
            <person name="O'Malley M.A."/>
            <person name="Stajich J.E."/>
            <person name="Spatafora J.W."/>
            <person name="Visel A."/>
            <person name="Grigoriev I.V."/>
        </authorList>
    </citation>
    <scope>NUCLEOTIDE SEQUENCE [LARGE SCALE GENOMIC DNA]</scope>
    <source>
        <strain evidence="2 3">62-1032</strain>
    </source>
</reference>
<accession>A0A1Y2FG57</accession>
<dbReference type="EMBL" id="MCGR01000020">
    <property type="protein sequence ID" value="ORY82911.1"/>
    <property type="molecule type" value="Genomic_DNA"/>
</dbReference>
<protein>
    <submittedName>
        <fullName evidence="2">Uncharacterized protein</fullName>
    </submittedName>
</protein>
<evidence type="ECO:0000313" key="2">
    <source>
        <dbReference type="EMBL" id="ORY82911.1"/>
    </source>
</evidence>
<proteinExistence type="predicted"/>
<organism evidence="2 3">
    <name type="scientific">Leucosporidium creatinivorum</name>
    <dbReference type="NCBI Taxonomy" id="106004"/>
    <lineage>
        <taxon>Eukaryota</taxon>
        <taxon>Fungi</taxon>
        <taxon>Dikarya</taxon>
        <taxon>Basidiomycota</taxon>
        <taxon>Pucciniomycotina</taxon>
        <taxon>Microbotryomycetes</taxon>
        <taxon>Leucosporidiales</taxon>
        <taxon>Leucosporidium</taxon>
    </lineage>
</organism>
<sequence>MVLVYRYRYTQNCYWYTGTGTVTINGFDMLYFALTRGSPHQGSLCSTSVPAGDTCLWQVPAWQVTGTGSWATDSWIFSKWAVFLAGTCETGHLPIMLYVSLPHLIAPSPLFPN</sequence>
<gene>
    <name evidence="2" type="ORF">BCR35DRAFT_331290</name>
    <name evidence="1" type="ORF">BCR35DRAFT_336412</name>
</gene>